<dbReference type="STRING" id="103827.A0A0N5DCI2"/>
<organism evidence="4">
    <name type="scientific">Thelazia callipaeda</name>
    <name type="common">Oriental eyeworm</name>
    <name type="synonym">Parasitic nematode</name>
    <dbReference type="NCBI Taxonomy" id="103827"/>
    <lineage>
        <taxon>Eukaryota</taxon>
        <taxon>Metazoa</taxon>
        <taxon>Ecdysozoa</taxon>
        <taxon>Nematoda</taxon>
        <taxon>Chromadorea</taxon>
        <taxon>Rhabditida</taxon>
        <taxon>Spirurina</taxon>
        <taxon>Spiruromorpha</taxon>
        <taxon>Thelazioidea</taxon>
        <taxon>Thelaziidae</taxon>
        <taxon>Thelazia</taxon>
    </lineage>
</organism>
<proteinExistence type="predicted"/>
<dbReference type="OrthoDB" id="5877202at2759"/>
<accession>A0A0N5DCI2</accession>
<evidence type="ECO:0000313" key="2">
    <source>
        <dbReference type="EMBL" id="VDN08602.1"/>
    </source>
</evidence>
<sequence length="137" mass="16149">MANVMQLGCCHDKAACRQLIMSCYPGSRFEGTSNVEPGAVCKEHKNQLYTTWYDMKEVFDSTNHEYLIKCFERLNMPSWISRFLRIVTSRWSVTLKSNEETIMEKKIKRRILQGDSLSPLLLVLCMDPFNRWLNIRY</sequence>
<keyword evidence="3" id="KW-1185">Reference proteome</keyword>
<reference evidence="4" key="1">
    <citation type="submission" date="2017-02" db="UniProtKB">
        <authorList>
            <consortium name="WormBaseParasite"/>
        </authorList>
    </citation>
    <scope>IDENTIFICATION</scope>
</reference>
<dbReference type="Proteomes" id="UP000276776">
    <property type="component" value="Unassembled WGS sequence"/>
</dbReference>
<name>A0A0N5DCI2_THECL</name>
<evidence type="ECO:0000313" key="3">
    <source>
        <dbReference type="Proteomes" id="UP000276776"/>
    </source>
</evidence>
<feature type="domain" description="Reverse transcriptase" evidence="1">
    <location>
        <begin position="38"/>
        <end position="134"/>
    </location>
</feature>
<evidence type="ECO:0000259" key="1">
    <source>
        <dbReference type="Pfam" id="PF00078"/>
    </source>
</evidence>
<dbReference type="EMBL" id="UYYF01005554">
    <property type="protein sequence ID" value="VDN08602.1"/>
    <property type="molecule type" value="Genomic_DNA"/>
</dbReference>
<dbReference type="WBParaSite" id="TCLT_0001090601-mRNA-1">
    <property type="protein sequence ID" value="TCLT_0001090601-mRNA-1"/>
    <property type="gene ID" value="TCLT_0001090601"/>
</dbReference>
<dbReference type="Pfam" id="PF00078">
    <property type="entry name" value="RVT_1"/>
    <property type="match status" value="1"/>
</dbReference>
<evidence type="ECO:0000313" key="4">
    <source>
        <dbReference type="WBParaSite" id="TCLT_0001090601-mRNA-1"/>
    </source>
</evidence>
<gene>
    <name evidence="2" type="ORF">TCLT_LOCUS10884</name>
</gene>
<dbReference type="PANTHER" id="PTHR35450">
    <property type="entry name" value="REVERSE TRANSCRIPTASE DOMAIN-CONTAINING PROTEIN"/>
    <property type="match status" value="1"/>
</dbReference>
<reference evidence="2 3" key="2">
    <citation type="submission" date="2018-11" db="EMBL/GenBank/DDBJ databases">
        <authorList>
            <consortium name="Pathogen Informatics"/>
        </authorList>
    </citation>
    <scope>NUCLEOTIDE SEQUENCE [LARGE SCALE GENOMIC DNA]</scope>
</reference>
<protein>
    <submittedName>
        <fullName evidence="4">Reverse transcriptase domain-containing protein</fullName>
    </submittedName>
</protein>
<dbReference type="InterPro" id="IPR000477">
    <property type="entry name" value="RT_dom"/>
</dbReference>
<dbReference type="AlphaFoldDB" id="A0A0N5DCI2"/>
<dbReference type="PANTHER" id="PTHR35450:SF2">
    <property type="entry name" value="REVERSE TRANSCRIPTASE DOMAIN-CONTAINING PROTEIN"/>
    <property type="match status" value="1"/>
</dbReference>